<dbReference type="InterPro" id="IPR004046">
    <property type="entry name" value="GST_C"/>
</dbReference>
<protein>
    <submittedName>
        <fullName evidence="4">Glutathione S-transferase N-terminal domain-containing protein</fullName>
    </submittedName>
</protein>
<dbReference type="SFLD" id="SFLDG01151">
    <property type="entry name" value="Main.2:_Nu-like"/>
    <property type="match status" value="1"/>
</dbReference>
<dbReference type="CDD" id="cd10291">
    <property type="entry name" value="GST_C_YfcG_like"/>
    <property type="match status" value="1"/>
</dbReference>
<evidence type="ECO:0000313" key="5">
    <source>
        <dbReference type="Proteomes" id="UP001223520"/>
    </source>
</evidence>
<evidence type="ECO:0000259" key="2">
    <source>
        <dbReference type="PROSITE" id="PS50404"/>
    </source>
</evidence>
<comment type="similarity">
    <text evidence="1">Belongs to the GST superfamily.</text>
</comment>
<keyword evidence="5" id="KW-1185">Reference proteome</keyword>
<dbReference type="InterPro" id="IPR040079">
    <property type="entry name" value="Glutathione_S-Trfase"/>
</dbReference>
<dbReference type="AlphaFoldDB" id="A0AAJ6NQV3"/>
<dbReference type="Pfam" id="PF02798">
    <property type="entry name" value="GST_N"/>
    <property type="match status" value="1"/>
</dbReference>
<dbReference type="SFLD" id="SFLDG00358">
    <property type="entry name" value="Main_(cytGST)"/>
    <property type="match status" value="1"/>
</dbReference>
<accession>A0AAJ6NQV3</accession>
<dbReference type="SUPFAM" id="SSF47616">
    <property type="entry name" value="GST C-terminal domain-like"/>
    <property type="match status" value="1"/>
</dbReference>
<dbReference type="SFLD" id="SFLDS00019">
    <property type="entry name" value="Glutathione_Transferase_(cytos"/>
    <property type="match status" value="1"/>
</dbReference>
<dbReference type="Gene3D" id="3.40.30.10">
    <property type="entry name" value="Glutaredoxin"/>
    <property type="match status" value="1"/>
</dbReference>
<dbReference type="KEGG" id="hbq:QI031_25220"/>
<gene>
    <name evidence="4" type="ORF">QI031_25220</name>
</gene>
<dbReference type="EMBL" id="CP124543">
    <property type="protein sequence ID" value="WGV25030.1"/>
    <property type="molecule type" value="Genomic_DNA"/>
</dbReference>
<dbReference type="PANTHER" id="PTHR44051">
    <property type="entry name" value="GLUTATHIONE S-TRANSFERASE-RELATED"/>
    <property type="match status" value="1"/>
</dbReference>
<proteinExistence type="inferred from homology"/>
<dbReference type="PROSITE" id="PS50405">
    <property type="entry name" value="GST_CTER"/>
    <property type="match status" value="1"/>
</dbReference>
<sequence length="200" mass="22907">MIDLYTFTTPNGRKASIMLEEVELPYNVHKIDITKQEQFSPEYIAINPNSKIPAIADQETGITIFESGAILIYLAEKTGKLLPTAQKKRFQVLEWLMFQIGGVGPMFGQLNHFKKFASEIIPYAIERYEKETLRIYGVLDKQLADNEFICGEYSIADVATYPWVAIYEMQGLTLNNHSNLKRWVETVQKRPAVQRGMNIP</sequence>
<feature type="domain" description="GST N-terminal" evidence="2">
    <location>
        <begin position="1"/>
        <end position="82"/>
    </location>
</feature>
<dbReference type="Proteomes" id="UP001223520">
    <property type="component" value="Chromosome"/>
</dbReference>
<dbReference type="PANTHER" id="PTHR44051:SF8">
    <property type="entry name" value="GLUTATHIONE S-TRANSFERASE GSTA"/>
    <property type="match status" value="1"/>
</dbReference>
<dbReference type="Gene3D" id="1.20.1050.10">
    <property type="match status" value="1"/>
</dbReference>
<dbReference type="PROSITE" id="PS50404">
    <property type="entry name" value="GST_NTER"/>
    <property type="match status" value="1"/>
</dbReference>
<dbReference type="InterPro" id="IPR036249">
    <property type="entry name" value="Thioredoxin-like_sf"/>
</dbReference>
<evidence type="ECO:0000313" key="4">
    <source>
        <dbReference type="EMBL" id="WGV25030.1"/>
    </source>
</evidence>
<dbReference type="InterPro" id="IPR004045">
    <property type="entry name" value="Glutathione_S-Trfase_N"/>
</dbReference>
<dbReference type="Pfam" id="PF00043">
    <property type="entry name" value="GST_C"/>
    <property type="match status" value="1"/>
</dbReference>
<dbReference type="InterPro" id="IPR010987">
    <property type="entry name" value="Glutathione-S-Trfase_C-like"/>
</dbReference>
<evidence type="ECO:0000259" key="3">
    <source>
        <dbReference type="PROSITE" id="PS50405"/>
    </source>
</evidence>
<organism evidence="4 5">
    <name type="scientific">Halotia branconii CENA392</name>
    <dbReference type="NCBI Taxonomy" id="1539056"/>
    <lineage>
        <taxon>Bacteria</taxon>
        <taxon>Bacillati</taxon>
        <taxon>Cyanobacteriota</taxon>
        <taxon>Cyanophyceae</taxon>
        <taxon>Nostocales</taxon>
        <taxon>Nodulariaceae</taxon>
        <taxon>Halotia</taxon>
    </lineage>
</organism>
<name>A0AAJ6NQV3_9CYAN</name>
<dbReference type="InterPro" id="IPR036282">
    <property type="entry name" value="Glutathione-S-Trfase_C_sf"/>
</dbReference>
<evidence type="ECO:0000256" key="1">
    <source>
        <dbReference type="RuleBase" id="RU003494"/>
    </source>
</evidence>
<dbReference type="CDD" id="cd03048">
    <property type="entry name" value="GST_N_Ure2p_like"/>
    <property type="match status" value="1"/>
</dbReference>
<dbReference type="SUPFAM" id="SSF52833">
    <property type="entry name" value="Thioredoxin-like"/>
    <property type="match status" value="1"/>
</dbReference>
<reference evidence="4 5" key="1">
    <citation type="journal article" date="2023" name="Limnol Oceanogr Lett">
        <title>Environmental adaptations by the intertidal Antarctic cyanobacterium Halotia branconii CENA392 as revealed using long-read genome sequencing.</title>
        <authorList>
            <person name="Dextro R.B."/>
            <person name="Delbaje E."/>
            <person name="Freitas P.N.N."/>
            <person name="Geraldes V."/>
            <person name="Pinto E."/>
            <person name="Long P.F."/>
            <person name="Fiore M.F."/>
        </authorList>
    </citation>
    <scope>NUCLEOTIDE SEQUENCE [LARGE SCALE GENOMIC DNA]</scope>
    <source>
        <strain evidence="4 5">CENA392</strain>
    </source>
</reference>
<feature type="domain" description="GST C-terminal" evidence="3">
    <location>
        <begin position="85"/>
        <end position="200"/>
    </location>
</feature>
<dbReference type="RefSeq" id="WP_281482336.1">
    <property type="nucleotide sequence ID" value="NZ_CP124543.1"/>
</dbReference>